<dbReference type="InterPro" id="IPR044079">
    <property type="entry name" value="Ubl_TBCE"/>
</dbReference>
<feature type="non-terminal residue" evidence="9">
    <location>
        <position position="1"/>
    </location>
</feature>
<dbReference type="EMBL" id="CAMGYJ010000010">
    <property type="protein sequence ID" value="CAI0556483.1"/>
    <property type="molecule type" value="Genomic_DNA"/>
</dbReference>
<dbReference type="InterPro" id="IPR036859">
    <property type="entry name" value="CAP-Gly_dom_sf"/>
</dbReference>
<dbReference type="FunFam" id="3.10.20.90:FF:000187">
    <property type="entry name" value="Tubulin-folding cofactor E"/>
    <property type="match status" value="1"/>
</dbReference>
<keyword evidence="5" id="KW-0677">Repeat</keyword>
<dbReference type="Pfam" id="PF01302">
    <property type="entry name" value="CAP_GLY"/>
    <property type="match status" value="1"/>
</dbReference>
<feature type="domain" description="CAP-Gly" evidence="8">
    <location>
        <begin position="69"/>
        <end position="112"/>
    </location>
</feature>
<dbReference type="InterPro" id="IPR000938">
    <property type="entry name" value="CAP-Gly_domain"/>
</dbReference>
<dbReference type="SUPFAM" id="SSF52047">
    <property type="entry name" value="RNI-like"/>
    <property type="match status" value="1"/>
</dbReference>
<dbReference type="PANTHER" id="PTHR18849:SF0">
    <property type="entry name" value="CILIA- AND FLAGELLA-ASSOCIATED PROTEIN 410-RELATED"/>
    <property type="match status" value="1"/>
</dbReference>
<accession>A0AAV0RJ42</accession>
<keyword evidence="4" id="KW-0433">Leucine-rich repeat</keyword>
<evidence type="ECO:0000256" key="4">
    <source>
        <dbReference type="ARBA" id="ARBA00022614"/>
    </source>
</evidence>
<keyword evidence="10" id="KW-1185">Reference proteome</keyword>
<dbReference type="PROSITE" id="PS50245">
    <property type="entry name" value="CAP_GLY_2"/>
    <property type="match status" value="1"/>
</dbReference>
<dbReference type="PANTHER" id="PTHR18849">
    <property type="entry name" value="LEUCINE RICH REPEAT PROTEIN"/>
    <property type="match status" value="1"/>
</dbReference>
<comment type="subcellular location">
    <subcellularLocation>
        <location evidence="1">Cytoplasm</location>
    </subcellularLocation>
</comment>
<comment type="similarity">
    <text evidence="2">Belongs to the TBCE family.</text>
</comment>
<evidence type="ECO:0000256" key="7">
    <source>
        <dbReference type="ARBA" id="ARBA00026055"/>
    </source>
</evidence>
<dbReference type="SMART" id="SM01052">
    <property type="entry name" value="CAP_GLY"/>
    <property type="match status" value="1"/>
</dbReference>
<dbReference type="InterPro" id="IPR032675">
    <property type="entry name" value="LRR_dom_sf"/>
</dbReference>
<sequence length="504" mass="56137">KKRHFRTLRSSLRSPTLRKQLRKLPPLHQEEEEVANSPAANMSSISFKVGQRVHSVGDPRRIGTVKYVGTVEGYSGSWVGVDWDNGEGKHDGTVNGVRYFQARSDRSASLVRPQNLSASISFLEALCIRYKGQSTKEEEEEMYVLSGKNRRVPVEFLGKEKIQDKLSRFDELTNASLSFLGVSTPGSSEDISSTVPNIKELDLTGNLLSEWKDIGIIYEQLPCLTALNLSHNLMSDVVTGLPQLSRIRVLVLNCTGIKWTQVEELKPLLPVIEELHLMGNGICEIKSNVLFPSASNNIEDLASIDSLNLFPNLMDIRISENPITEPARGGIPRFVLLARLSKVEMLNGSEVRVRDRKECEIRYVRLVMSQLHDKPDEIKKLHPRIGFDRRFSELKRLHGIEDERPSTVAAGPQKMAAGLLSVTLKCVGASMGEKDPITKKLPASTTVGKLKILCEIFFKLRSVKPKLYLEEESSPLPQLLDEEMASLVDVGVGNGSTILVDEES</sequence>
<name>A0AAV0RJ42_9ROSI</name>
<proteinExistence type="inferred from homology"/>
<reference evidence="9" key="1">
    <citation type="submission" date="2022-08" db="EMBL/GenBank/DDBJ databases">
        <authorList>
            <person name="Gutierrez-Valencia J."/>
        </authorList>
    </citation>
    <scope>NUCLEOTIDE SEQUENCE</scope>
</reference>
<evidence type="ECO:0000313" key="9">
    <source>
        <dbReference type="EMBL" id="CAI0556483.1"/>
    </source>
</evidence>
<dbReference type="Gene3D" id="3.10.20.90">
    <property type="entry name" value="Phosphatidylinositol 3-kinase Catalytic Subunit, Chain A, domain 1"/>
    <property type="match status" value="1"/>
</dbReference>
<dbReference type="FunFam" id="2.30.30.190:FF:000016">
    <property type="entry name" value="Tubulin-folding cofactor E"/>
    <property type="match status" value="1"/>
</dbReference>
<dbReference type="InterPro" id="IPR029071">
    <property type="entry name" value="Ubiquitin-like_domsf"/>
</dbReference>
<dbReference type="Proteomes" id="UP001154282">
    <property type="component" value="Unassembled WGS sequence"/>
</dbReference>
<evidence type="ECO:0000256" key="2">
    <source>
        <dbReference type="ARBA" id="ARBA00006286"/>
    </source>
</evidence>
<evidence type="ECO:0000313" key="10">
    <source>
        <dbReference type="Proteomes" id="UP001154282"/>
    </source>
</evidence>
<dbReference type="GO" id="GO:0005737">
    <property type="term" value="C:cytoplasm"/>
    <property type="evidence" value="ECO:0007669"/>
    <property type="project" value="UniProtKB-SubCell"/>
</dbReference>
<dbReference type="Gene3D" id="2.30.30.190">
    <property type="entry name" value="CAP Gly-rich-like domain"/>
    <property type="match status" value="1"/>
</dbReference>
<organism evidence="9 10">
    <name type="scientific">Linum tenue</name>
    <dbReference type="NCBI Taxonomy" id="586396"/>
    <lineage>
        <taxon>Eukaryota</taxon>
        <taxon>Viridiplantae</taxon>
        <taxon>Streptophyta</taxon>
        <taxon>Embryophyta</taxon>
        <taxon>Tracheophyta</taxon>
        <taxon>Spermatophyta</taxon>
        <taxon>Magnoliopsida</taxon>
        <taxon>eudicotyledons</taxon>
        <taxon>Gunneridae</taxon>
        <taxon>Pentapetalae</taxon>
        <taxon>rosids</taxon>
        <taxon>fabids</taxon>
        <taxon>Malpighiales</taxon>
        <taxon>Linaceae</taxon>
        <taxon>Linum</taxon>
    </lineage>
</organism>
<dbReference type="CDD" id="cd17044">
    <property type="entry name" value="Ubl_TBCE"/>
    <property type="match status" value="1"/>
</dbReference>
<keyword evidence="6" id="KW-0143">Chaperone</keyword>
<evidence type="ECO:0000256" key="3">
    <source>
        <dbReference type="ARBA" id="ARBA00022490"/>
    </source>
</evidence>
<protein>
    <recommendedName>
        <fullName evidence="8">CAP-Gly domain-containing protein</fullName>
    </recommendedName>
</protein>
<dbReference type="AlphaFoldDB" id="A0AAV0RJ42"/>
<evidence type="ECO:0000259" key="8">
    <source>
        <dbReference type="PROSITE" id="PS50245"/>
    </source>
</evidence>
<evidence type="ECO:0000256" key="5">
    <source>
        <dbReference type="ARBA" id="ARBA00022737"/>
    </source>
</evidence>
<comment type="subunit">
    <text evidence="7">Supercomplex made of cofactors A to E. Cofactors A and D function by capturing and stabilizing tubulin in a quasi-native conformation. Cofactor E binds to the cofactor D-tubulin complex; interaction with cofactor C then causes the release of tubulin polypeptides that are committed to the native state.</text>
</comment>
<gene>
    <name evidence="9" type="ORF">LITE_LOCUS47992</name>
</gene>
<dbReference type="PROSITE" id="PS00845">
    <property type="entry name" value="CAP_GLY_1"/>
    <property type="match status" value="1"/>
</dbReference>
<evidence type="ECO:0000256" key="6">
    <source>
        <dbReference type="ARBA" id="ARBA00023186"/>
    </source>
</evidence>
<evidence type="ECO:0000256" key="1">
    <source>
        <dbReference type="ARBA" id="ARBA00004496"/>
    </source>
</evidence>
<comment type="caution">
    <text evidence="9">The sequence shown here is derived from an EMBL/GenBank/DDBJ whole genome shotgun (WGS) entry which is preliminary data.</text>
</comment>
<dbReference type="SUPFAM" id="SSF74924">
    <property type="entry name" value="Cap-Gly domain"/>
    <property type="match status" value="1"/>
</dbReference>
<dbReference type="SUPFAM" id="SSF54236">
    <property type="entry name" value="Ubiquitin-like"/>
    <property type="match status" value="1"/>
</dbReference>
<keyword evidence="3" id="KW-0963">Cytoplasm</keyword>
<dbReference type="Gene3D" id="3.80.10.10">
    <property type="entry name" value="Ribonuclease Inhibitor"/>
    <property type="match status" value="2"/>
</dbReference>